<proteinExistence type="predicted"/>
<sequence length="74" mass="8738">MWMCTYFFGGGDEEEVHIQRKNYAIVNFHYLSRLILCKIILNFGFVTEILNKLLGANEMENLTDHKRDCSEHNL</sequence>
<comment type="caution">
    <text evidence="1">The sequence shown here is derived from an EMBL/GenBank/DDBJ whole genome shotgun (WGS) entry which is preliminary data.</text>
</comment>
<evidence type="ECO:0000313" key="2">
    <source>
        <dbReference type="Proteomes" id="UP001359559"/>
    </source>
</evidence>
<dbReference type="AlphaFoldDB" id="A0AAN9FPU4"/>
<protein>
    <submittedName>
        <fullName evidence="1">Uncharacterized protein</fullName>
    </submittedName>
</protein>
<reference evidence="1 2" key="1">
    <citation type="submission" date="2024-01" db="EMBL/GenBank/DDBJ databases">
        <title>The genomes of 5 underutilized Papilionoideae crops provide insights into root nodulation and disease resistance.</title>
        <authorList>
            <person name="Yuan L."/>
        </authorList>
    </citation>
    <scope>NUCLEOTIDE SEQUENCE [LARGE SCALE GENOMIC DNA]</scope>
    <source>
        <strain evidence="1">LY-2023</strain>
        <tissue evidence="1">Leaf</tissue>
    </source>
</reference>
<keyword evidence="2" id="KW-1185">Reference proteome</keyword>
<organism evidence="1 2">
    <name type="scientific">Clitoria ternatea</name>
    <name type="common">Butterfly pea</name>
    <dbReference type="NCBI Taxonomy" id="43366"/>
    <lineage>
        <taxon>Eukaryota</taxon>
        <taxon>Viridiplantae</taxon>
        <taxon>Streptophyta</taxon>
        <taxon>Embryophyta</taxon>
        <taxon>Tracheophyta</taxon>
        <taxon>Spermatophyta</taxon>
        <taxon>Magnoliopsida</taxon>
        <taxon>eudicotyledons</taxon>
        <taxon>Gunneridae</taxon>
        <taxon>Pentapetalae</taxon>
        <taxon>rosids</taxon>
        <taxon>fabids</taxon>
        <taxon>Fabales</taxon>
        <taxon>Fabaceae</taxon>
        <taxon>Papilionoideae</taxon>
        <taxon>50 kb inversion clade</taxon>
        <taxon>NPAAA clade</taxon>
        <taxon>indigoferoid/millettioid clade</taxon>
        <taxon>Phaseoleae</taxon>
        <taxon>Clitoria</taxon>
    </lineage>
</organism>
<accession>A0AAN9FPU4</accession>
<dbReference type="EMBL" id="JAYKXN010000006">
    <property type="protein sequence ID" value="KAK7280407.1"/>
    <property type="molecule type" value="Genomic_DNA"/>
</dbReference>
<gene>
    <name evidence="1" type="ORF">RJT34_25471</name>
</gene>
<evidence type="ECO:0000313" key="1">
    <source>
        <dbReference type="EMBL" id="KAK7280407.1"/>
    </source>
</evidence>
<name>A0AAN9FPU4_CLITE</name>
<dbReference type="Proteomes" id="UP001359559">
    <property type="component" value="Unassembled WGS sequence"/>
</dbReference>